<proteinExistence type="inferred from homology"/>
<name>A0ABU6D9U5_9BACL</name>
<evidence type="ECO:0000256" key="4">
    <source>
        <dbReference type="ARBA" id="ARBA00023163"/>
    </source>
</evidence>
<evidence type="ECO:0000256" key="3">
    <source>
        <dbReference type="ARBA" id="ARBA00023125"/>
    </source>
</evidence>
<gene>
    <name evidence="6" type="ORF">P5G65_09840</name>
</gene>
<dbReference type="Gene3D" id="1.10.10.10">
    <property type="entry name" value="Winged helix-like DNA-binding domain superfamily/Winged helix DNA-binding domain"/>
    <property type="match status" value="1"/>
</dbReference>
<evidence type="ECO:0000259" key="5">
    <source>
        <dbReference type="PROSITE" id="PS50931"/>
    </source>
</evidence>
<dbReference type="Proteomes" id="UP001355653">
    <property type="component" value="Unassembled WGS sequence"/>
</dbReference>
<keyword evidence="4" id="KW-0804">Transcription</keyword>
<dbReference type="CDD" id="cd05466">
    <property type="entry name" value="PBP2_LTTR_substrate"/>
    <property type="match status" value="1"/>
</dbReference>
<dbReference type="Pfam" id="PF00126">
    <property type="entry name" value="HTH_1"/>
    <property type="match status" value="1"/>
</dbReference>
<dbReference type="Gene3D" id="3.40.190.290">
    <property type="match status" value="1"/>
</dbReference>
<dbReference type="PANTHER" id="PTHR30419">
    <property type="entry name" value="HTH-TYPE TRANSCRIPTIONAL REGULATOR YBHD"/>
    <property type="match status" value="1"/>
</dbReference>
<keyword evidence="3" id="KW-0238">DNA-binding</keyword>
<protein>
    <submittedName>
        <fullName evidence="6">LysR family transcriptional regulator</fullName>
    </submittedName>
</protein>
<dbReference type="PRINTS" id="PR00039">
    <property type="entry name" value="HTHLYSR"/>
</dbReference>
<organism evidence="6 7">
    <name type="scientific">Paenibacillus chondroitinus</name>
    <dbReference type="NCBI Taxonomy" id="59842"/>
    <lineage>
        <taxon>Bacteria</taxon>
        <taxon>Bacillati</taxon>
        <taxon>Bacillota</taxon>
        <taxon>Bacilli</taxon>
        <taxon>Bacillales</taxon>
        <taxon>Paenibacillaceae</taxon>
        <taxon>Paenibacillus</taxon>
    </lineage>
</organism>
<dbReference type="RefSeq" id="WP_127448949.1">
    <property type="nucleotide sequence ID" value="NZ_JAROBY010000016.1"/>
</dbReference>
<sequence length="320" mass="35750">MDSRKLQYFVEVAASCSFTKAAEKLLVAQPAISKAIQKLEEELQLKLFDRSDKSVVLTSEGNVLLAYAQSILGQFDEARREMEELRRLERGEIRIGLPSIIGSSSFAPLLKEFKKLHPKLAITVIEEGNDHIRHLIACKEIDFGILLGSNEDAELMVVPLLTDEAVACVAEDHPLSNRRSVTMEKLLEEPLILFKEDELQLNIFLEASQESGIAPNIAFTTNQFALLRSLVAEGMGASILLRTTSSTDEGLRTVPLSPPVPVQLGIGYRRNYQLPQACAAFIDFLQRKINERKHVLPLIPRREVYPATSEPLTSLRLPFC</sequence>
<feature type="domain" description="HTH lysR-type" evidence="5">
    <location>
        <begin position="1"/>
        <end position="58"/>
    </location>
</feature>
<keyword evidence="2" id="KW-0805">Transcription regulation</keyword>
<dbReference type="InterPro" id="IPR050950">
    <property type="entry name" value="HTH-type_LysR_regulators"/>
</dbReference>
<dbReference type="SUPFAM" id="SSF53850">
    <property type="entry name" value="Periplasmic binding protein-like II"/>
    <property type="match status" value="1"/>
</dbReference>
<dbReference type="InterPro" id="IPR000847">
    <property type="entry name" value="LysR_HTH_N"/>
</dbReference>
<evidence type="ECO:0000313" key="6">
    <source>
        <dbReference type="EMBL" id="MEB4794195.1"/>
    </source>
</evidence>
<reference evidence="6 7" key="1">
    <citation type="submission" date="2023-03" db="EMBL/GenBank/DDBJ databases">
        <title>Bacillus Genome Sequencing.</title>
        <authorList>
            <person name="Dunlap C."/>
        </authorList>
    </citation>
    <scope>NUCLEOTIDE SEQUENCE [LARGE SCALE GENOMIC DNA]</scope>
    <source>
        <strain evidence="6 7">NRS-1351</strain>
    </source>
</reference>
<dbReference type="Pfam" id="PF03466">
    <property type="entry name" value="LysR_substrate"/>
    <property type="match status" value="1"/>
</dbReference>
<dbReference type="PROSITE" id="PS50931">
    <property type="entry name" value="HTH_LYSR"/>
    <property type="match status" value="1"/>
</dbReference>
<comment type="caution">
    <text evidence="6">The sequence shown here is derived from an EMBL/GenBank/DDBJ whole genome shotgun (WGS) entry which is preliminary data.</text>
</comment>
<accession>A0ABU6D9U5</accession>
<comment type="similarity">
    <text evidence="1">Belongs to the LysR transcriptional regulatory family.</text>
</comment>
<evidence type="ECO:0000256" key="1">
    <source>
        <dbReference type="ARBA" id="ARBA00009437"/>
    </source>
</evidence>
<evidence type="ECO:0000313" key="7">
    <source>
        <dbReference type="Proteomes" id="UP001355653"/>
    </source>
</evidence>
<evidence type="ECO:0000256" key="2">
    <source>
        <dbReference type="ARBA" id="ARBA00023015"/>
    </source>
</evidence>
<dbReference type="SUPFAM" id="SSF46785">
    <property type="entry name" value="Winged helix' DNA-binding domain"/>
    <property type="match status" value="1"/>
</dbReference>
<keyword evidence="7" id="KW-1185">Reference proteome</keyword>
<dbReference type="EMBL" id="JAROBY010000016">
    <property type="protein sequence ID" value="MEB4794195.1"/>
    <property type="molecule type" value="Genomic_DNA"/>
</dbReference>
<dbReference type="PANTHER" id="PTHR30419:SF8">
    <property type="entry name" value="NITROGEN ASSIMILATION TRANSCRIPTIONAL ACTIVATOR-RELATED"/>
    <property type="match status" value="1"/>
</dbReference>
<dbReference type="InterPro" id="IPR036388">
    <property type="entry name" value="WH-like_DNA-bd_sf"/>
</dbReference>
<dbReference type="InterPro" id="IPR005119">
    <property type="entry name" value="LysR_subst-bd"/>
</dbReference>
<dbReference type="InterPro" id="IPR036390">
    <property type="entry name" value="WH_DNA-bd_sf"/>
</dbReference>